<protein>
    <submittedName>
        <fullName evidence="2">Uncharacterized protein</fullName>
    </submittedName>
</protein>
<name>A0ABT2N751_9CYAN</name>
<feature type="compositionally biased region" description="Low complexity" evidence="1">
    <location>
        <begin position="134"/>
        <end position="152"/>
    </location>
</feature>
<dbReference type="EMBL" id="JAMXFA010000006">
    <property type="protein sequence ID" value="MCT7977210.1"/>
    <property type="molecule type" value="Genomic_DNA"/>
</dbReference>
<accession>A0ABT2N751</accession>
<comment type="caution">
    <text evidence="2">The sequence shown here is derived from an EMBL/GenBank/DDBJ whole genome shotgun (WGS) entry which is preliminary data.</text>
</comment>
<sequence>MSIKIFSWRHNIRLFLGAILILGFIPGSVHAFSDEVPPDSVISDEPTPTPETENKDPEEETETPIVRPETIAPPENSPQPNIDTPGDTPGETPGESPGDITPNPVNPTPTIEAGPDINQPNLLETTAETEGETAVEIPGETSQEPTLTTTEETPGDGGQSTSGPSINPPIDSPTLEFGFSPDQPTTGNDIGDIIDISSPLGELGISVGESGFQGGAGESAVENIQNIVAGASINSENLNTLVQGLLEILGAPSREIAEQLVRSLLGLIKDGKVDPKRLWASVNAYNAFIEASSPEFLENPPIELVMIRAILSDLVEAAIAADIRSRN</sequence>
<evidence type="ECO:0000313" key="2">
    <source>
        <dbReference type="EMBL" id="MCT7977210.1"/>
    </source>
</evidence>
<evidence type="ECO:0000313" key="3">
    <source>
        <dbReference type="Proteomes" id="UP001525961"/>
    </source>
</evidence>
<dbReference type="Proteomes" id="UP001525961">
    <property type="component" value="Unassembled WGS sequence"/>
</dbReference>
<organism evidence="2 3">
    <name type="scientific">Laspinema olomoucense D3b</name>
    <dbReference type="NCBI Taxonomy" id="2953688"/>
    <lineage>
        <taxon>Bacteria</taxon>
        <taxon>Bacillati</taxon>
        <taxon>Cyanobacteriota</taxon>
        <taxon>Cyanophyceae</taxon>
        <taxon>Oscillatoriophycideae</taxon>
        <taxon>Oscillatoriales</taxon>
        <taxon>Laspinemataceae</taxon>
        <taxon>Laspinema</taxon>
        <taxon>Laspinema olomoucense</taxon>
    </lineage>
</organism>
<dbReference type="RefSeq" id="WP_261234831.1">
    <property type="nucleotide sequence ID" value="NZ_JAMXFA010000006.1"/>
</dbReference>
<gene>
    <name evidence="2" type="ORF">NG792_05790</name>
</gene>
<proteinExistence type="predicted"/>
<feature type="region of interest" description="Disordered" evidence="1">
    <location>
        <begin position="36"/>
        <end position="188"/>
    </location>
</feature>
<keyword evidence="3" id="KW-1185">Reference proteome</keyword>
<evidence type="ECO:0000256" key="1">
    <source>
        <dbReference type="SAM" id="MobiDB-lite"/>
    </source>
</evidence>
<reference evidence="2 3" key="1">
    <citation type="journal article" date="2022" name="Front. Microbiol.">
        <title>High genomic differentiation and limited gene flow indicate recent cryptic speciation within the genus Laspinema (cyanobacteria).</title>
        <authorList>
            <person name="Stanojkovic A."/>
            <person name="Skoupy S."/>
            <person name="Skaloud P."/>
            <person name="Dvorak P."/>
        </authorList>
    </citation>
    <scope>NUCLEOTIDE SEQUENCE [LARGE SCALE GENOMIC DNA]</scope>
    <source>
        <strain evidence="2 3">D3b</strain>
    </source>
</reference>